<sequence length="117" mass="12866">MLDETALLFQFSDDKSAVLASQMLQELGYEPVIQQGQNVHIHLDGSDLTSALEIAQSHGGWLTTQSPITDACITDDAYHMDTIPIPAHVVNEDLIASEDIFDPDDRSYGYFSGDVHT</sequence>
<dbReference type="RefSeq" id="WP_125666335.1">
    <property type="nucleotide sequence ID" value="NZ_JACHXC010000011.1"/>
</dbReference>
<dbReference type="Proteomes" id="UP000275368">
    <property type="component" value="Chromosome"/>
</dbReference>
<dbReference type="EMBL" id="AP019308">
    <property type="protein sequence ID" value="BBH21900.1"/>
    <property type="molecule type" value="Genomic_DNA"/>
</dbReference>
<dbReference type="OrthoDB" id="2661156at2"/>
<dbReference type="KEGG" id="pbk:Back11_32450"/>
<organism evidence="1 2">
    <name type="scientific">Paenibacillus baekrokdamisoli</name>
    <dbReference type="NCBI Taxonomy" id="1712516"/>
    <lineage>
        <taxon>Bacteria</taxon>
        <taxon>Bacillati</taxon>
        <taxon>Bacillota</taxon>
        <taxon>Bacilli</taxon>
        <taxon>Bacillales</taxon>
        <taxon>Paenibacillaceae</taxon>
        <taxon>Paenibacillus</taxon>
    </lineage>
</organism>
<accession>A0A3G9ISR9</accession>
<dbReference type="AlphaFoldDB" id="A0A3G9ISR9"/>
<keyword evidence="2" id="KW-1185">Reference proteome</keyword>
<evidence type="ECO:0000313" key="2">
    <source>
        <dbReference type="Proteomes" id="UP000275368"/>
    </source>
</evidence>
<proteinExistence type="predicted"/>
<gene>
    <name evidence="1" type="ORF">Back11_32450</name>
</gene>
<evidence type="ECO:0000313" key="1">
    <source>
        <dbReference type="EMBL" id="BBH21900.1"/>
    </source>
</evidence>
<protein>
    <submittedName>
        <fullName evidence="1">Uncharacterized protein</fullName>
    </submittedName>
</protein>
<reference evidence="1 2" key="1">
    <citation type="submission" date="2018-11" db="EMBL/GenBank/DDBJ databases">
        <title>Complete genome sequence of Paenibacillus baekrokdamisoli strain KCTC 33723.</title>
        <authorList>
            <person name="Kang S.W."/>
            <person name="Lee K.C."/>
            <person name="Kim K.K."/>
            <person name="Kim J.S."/>
            <person name="Kim D.S."/>
            <person name="Ko S.H."/>
            <person name="Yang S.H."/>
            <person name="Lee J.S."/>
        </authorList>
    </citation>
    <scope>NUCLEOTIDE SEQUENCE [LARGE SCALE GENOMIC DNA]</scope>
    <source>
        <strain evidence="1 2">KCTC 33723</strain>
    </source>
</reference>
<name>A0A3G9ISR9_9BACL</name>